<feature type="domain" description="FAD-dependent oxidoreductase 2 FAD-binding" evidence="3">
    <location>
        <begin position="21"/>
        <end position="261"/>
    </location>
</feature>
<evidence type="ECO:0000256" key="1">
    <source>
        <dbReference type="ARBA" id="ARBA00022630"/>
    </source>
</evidence>
<evidence type="ECO:0000259" key="4">
    <source>
        <dbReference type="Pfam" id="PF02910"/>
    </source>
</evidence>
<dbReference type="PIRSF" id="PIRSF000171">
    <property type="entry name" value="SDHA_APRA_LASPO"/>
    <property type="match status" value="1"/>
</dbReference>
<dbReference type="GO" id="GO:0000104">
    <property type="term" value="F:succinate dehydrogenase activity"/>
    <property type="evidence" value="ECO:0007669"/>
    <property type="project" value="TreeGrafter"/>
</dbReference>
<proteinExistence type="predicted"/>
<dbReference type="SUPFAM" id="SSF51905">
    <property type="entry name" value="FAD/NAD(P)-binding domain"/>
    <property type="match status" value="1"/>
</dbReference>
<dbReference type="GO" id="GO:0050660">
    <property type="term" value="F:flavin adenine dinucleotide binding"/>
    <property type="evidence" value="ECO:0007669"/>
    <property type="project" value="TreeGrafter"/>
</dbReference>
<dbReference type="InterPro" id="IPR003953">
    <property type="entry name" value="FAD-dep_OxRdtase_2_FAD-bd"/>
</dbReference>
<dbReference type="Pfam" id="PF00890">
    <property type="entry name" value="FAD_binding_2"/>
    <property type="match status" value="1"/>
</dbReference>
<keyword evidence="6" id="KW-1185">Reference proteome</keyword>
<dbReference type="EMBL" id="SDKC01000001">
    <property type="protein sequence ID" value="RXS76245.1"/>
    <property type="molecule type" value="Genomic_DNA"/>
</dbReference>
<evidence type="ECO:0000313" key="5">
    <source>
        <dbReference type="EMBL" id="RXS76245.1"/>
    </source>
</evidence>
<feature type="domain" description="Fumarate reductase/succinate dehydrogenase flavoprotein-like C-terminal" evidence="4">
    <location>
        <begin position="515"/>
        <end position="602"/>
    </location>
</feature>
<evidence type="ECO:0000256" key="2">
    <source>
        <dbReference type="ARBA" id="ARBA00023002"/>
    </source>
</evidence>
<reference evidence="5 6" key="1">
    <citation type="submission" date="2019-01" db="EMBL/GenBank/DDBJ databases">
        <title>Blautia sp. nov. KGMB01111 isolated human feces.</title>
        <authorList>
            <person name="Park J.-E."/>
            <person name="Kim J.-S."/>
            <person name="Park S.-H."/>
        </authorList>
    </citation>
    <scope>NUCLEOTIDE SEQUENCE [LARGE SCALE GENOMIC DNA]</scope>
    <source>
        <strain evidence="5 6">KGMB01111</strain>
    </source>
</reference>
<dbReference type="InterPro" id="IPR037099">
    <property type="entry name" value="Fum_R/Succ_DH_flav-like_C_sf"/>
</dbReference>
<dbReference type="PANTHER" id="PTHR11632:SF73">
    <property type="entry name" value="BLR3196 PROTEIN"/>
    <property type="match status" value="1"/>
</dbReference>
<dbReference type="Proteomes" id="UP000290106">
    <property type="component" value="Unassembled WGS sequence"/>
</dbReference>
<dbReference type="RefSeq" id="WP_117525576.1">
    <property type="nucleotide sequence ID" value="NZ_JBGKFY010000003.1"/>
</dbReference>
<dbReference type="Pfam" id="PF02910">
    <property type="entry name" value="Succ_DH_flav_C"/>
    <property type="match status" value="1"/>
</dbReference>
<evidence type="ECO:0000313" key="6">
    <source>
        <dbReference type="Proteomes" id="UP000290106"/>
    </source>
</evidence>
<keyword evidence="1" id="KW-0285">Flavoprotein</keyword>
<dbReference type="Gene3D" id="3.50.50.60">
    <property type="entry name" value="FAD/NAD(P)-binding domain"/>
    <property type="match status" value="2"/>
</dbReference>
<dbReference type="GO" id="GO:0009055">
    <property type="term" value="F:electron transfer activity"/>
    <property type="evidence" value="ECO:0007669"/>
    <property type="project" value="TreeGrafter"/>
</dbReference>
<dbReference type="InterPro" id="IPR015939">
    <property type="entry name" value="Fum_Rdtase/Succ_DH_flav-like_C"/>
</dbReference>
<protein>
    <submittedName>
        <fullName evidence="5">FAD-dependent oxidoreductase</fullName>
    </submittedName>
</protein>
<dbReference type="PRINTS" id="PR00368">
    <property type="entry name" value="FADPNR"/>
</dbReference>
<comment type="caution">
    <text evidence="5">The sequence shown here is derived from an EMBL/GenBank/DDBJ whole genome shotgun (WGS) entry which is preliminary data.</text>
</comment>
<gene>
    <name evidence="5" type="ORF">ETP43_14250</name>
</gene>
<sequence length="646" mass="73024">MAEYNWPYPDEFGQTETVDSDILVLGGGLAGCFAAIAAARKGKKVVLVEKGATKRSGAAGTGFDHWESACTNPCSQVTPEEIANAYVDEQDHYSNGIAHYIECREGYDRMLDLESFGGKIRDTEDEFKGAEFRDDETKLMFAYDYKNRFTLRVWGSTFKPALYEELKRLGVTIYDRTEATALLTTIENGKKRGIGAIGMNVHTGKLLVFRAKATLLTMSRPARVWLFNPDLTGLCEFRPMQSIGSGHAMGWRAGMEFTMMEKSVKGEFSAAGRSFPPYGTGNNHNTWYAATMVDARGVEIPYLDRDGNVLKTVSERYYPVKGQKFFLKGGVIDEPKYEYRGPETMPFDELIKRGYKLPFYADLSRMPEMERKVIWGMMVGEEGKTKIPILQYYTERGFDPEKHMLQSYGNGWQSAAFLDQERQLFGAPGGIMHDWDLKTNIDGIYAAGDQLFASDCAGFACSTGYYAGRKAADYSDTIEELAEIDQAEVDAERERLYAPMNRTEGVTWKELNMAISKAMQNYCGGVKNDDLLIQGIDLLKSYREEIVPQLYCNNPHELMRTHEVLDILDVSEMILQACLMRKSSSKQLCFYRSDYPQMDPKEDHCFITIRQENGVPVRGTVPGDYFGDLKTEYEKRNQDYIGGEAR</sequence>
<dbReference type="OrthoDB" id="9806724at2"/>
<organism evidence="5 6">
    <name type="scientific">Blautia faecicola</name>
    <dbReference type="NCBI Taxonomy" id="2509240"/>
    <lineage>
        <taxon>Bacteria</taxon>
        <taxon>Bacillati</taxon>
        <taxon>Bacillota</taxon>
        <taxon>Clostridia</taxon>
        <taxon>Lachnospirales</taxon>
        <taxon>Lachnospiraceae</taxon>
        <taxon>Blautia</taxon>
    </lineage>
</organism>
<dbReference type="InterPro" id="IPR036188">
    <property type="entry name" value="FAD/NAD-bd_sf"/>
</dbReference>
<dbReference type="InterPro" id="IPR030664">
    <property type="entry name" value="SdhA/FrdA/AprA"/>
</dbReference>
<evidence type="ECO:0000259" key="3">
    <source>
        <dbReference type="Pfam" id="PF00890"/>
    </source>
</evidence>
<name>A0A4V1NS72_9FIRM</name>
<dbReference type="GO" id="GO:0009061">
    <property type="term" value="P:anaerobic respiration"/>
    <property type="evidence" value="ECO:0007669"/>
    <property type="project" value="TreeGrafter"/>
</dbReference>
<dbReference type="SUPFAM" id="SSF46977">
    <property type="entry name" value="Succinate dehydrogenase/fumarate reductase flavoprotein C-terminal domain"/>
    <property type="match status" value="1"/>
</dbReference>
<dbReference type="GO" id="GO:0005886">
    <property type="term" value="C:plasma membrane"/>
    <property type="evidence" value="ECO:0007669"/>
    <property type="project" value="TreeGrafter"/>
</dbReference>
<dbReference type="AlphaFoldDB" id="A0A4V1NS72"/>
<accession>A0A4V1NS72</accession>
<keyword evidence="2" id="KW-0560">Oxidoreductase</keyword>
<dbReference type="PANTHER" id="PTHR11632">
    <property type="entry name" value="SUCCINATE DEHYDROGENASE 2 FLAVOPROTEIN SUBUNIT"/>
    <property type="match status" value="1"/>
</dbReference>